<dbReference type="AlphaFoldDB" id="A0A1Y5F3R4"/>
<comment type="caution">
    <text evidence="1">The sequence shown here is derived from an EMBL/GenBank/DDBJ whole genome shotgun (WGS) entry which is preliminary data.</text>
</comment>
<evidence type="ECO:0000313" key="1">
    <source>
        <dbReference type="EMBL" id="OUR94212.1"/>
    </source>
</evidence>
<reference evidence="2" key="1">
    <citation type="journal article" date="2017" name="Proc. Natl. Acad. Sci. U.S.A.">
        <title>Simulation of Deepwater Horizon oil plume reveals substrate specialization within a complex community of hydrocarbon-degraders.</title>
        <authorList>
            <person name="Hu P."/>
            <person name="Dubinsky E.A."/>
            <person name="Probst A.J."/>
            <person name="Wang J."/>
            <person name="Sieber C.M.K."/>
            <person name="Tom L.M."/>
            <person name="Gardinali P."/>
            <person name="Banfield J.F."/>
            <person name="Atlas R.M."/>
            <person name="Andersen G.L."/>
        </authorList>
    </citation>
    <scope>NUCLEOTIDE SEQUENCE [LARGE SCALE GENOMIC DNA]</scope>
</reference>
<evidence type="ECO:0000313" key="2">
    <source>
        <dbReference type="Proteomes" id="UP000196531"/>
    </source>
</evidence>
<proteinExistence type="predicted"/>
<dbReference type="EMBL" id="MAAO01000011">
    <property type="protein sequence ID" value="OUR94212.1"/>
    <property type="molecule type" value="Genomic_DNA"/>
</dbReference>
<gene>
    <name evidence="1" type="ORF">A9Q84_18085</name>
</gene>
<protein>
    <submittedName>
        <fullName evidence="1">Uncharacterized protein</fullName>
    </submittedName>
</protein>
<sequence length="118" mass="13698">MTTTNYTPLFYFMNENILLVEVKINELPEGFPVDKIFHWLMVPKATGEISRLKFSSMDDELINGNKMNIRVFENAELRFDEKFAKFQIDGQGNILMNSPIAEISHETHAQIKTFLLNL</sequence>
<accession>A0A1Y5F3R4</accession>
<organism evidence="1 2">
    <name type="scientific">Halobacteriovorax marinus</name>
    <dbReference type="NCBI Taxonomy" id="97084"/>
    <lineage>
        <taxon>Bacteria</taxon>
        <taxon>Pseudomonadati</taxon>
        <taxon>Bdellovibrionota</taxon>
        <taxon>Bacteriovoracia</taxon>
        <taxon>Bacteriovoracales</taxon>
        <taxon>Halobacteriovoraceae</taxon>
        <taxon>Halobacteriovorax</taxon>
    </lineage>
</organism>
<name>A0A1Y5F3R4_9BACT</name>
<dbReference type="Proteomes" id="UP000196531">
    <property type="component" value="Unassembled WGS sequence"/>
</dbReference>